<feature type="compositionally biased region" description="Basic and acidic residues" evidence="1">
    <location>
        <begin position="36"/>
        <end position="47"/>
    </location>
</feature>
<keyword evidence="3" id="KW-1185">Reference proteome</keyword>
<dbReference type="Gramene" id="KXG22738">
    <property type="protein sequence ID" value="KXG22738"/>
    <property type="gene ID" value="SORBI_3009G260800"/>
</dbReference>
<reference evidence="2 3" key="1">
    <citation type="journal article" date="2009" name="Nature">
        <title>The Sorghum bicolor genome and the diversification of grasses.</title>
        <authorList>
            <person name="Paterson A.H."/>
            <person name="Bowers J.E."/>
            <person name="Bruggmann R."/>
            <person name="Dubchak I."/>
            <person name="Grimwood J."/>
            <person name="Gundlach H."/>
            <person name="Haberer G."/>
            <person name="Hellsten U."/>
            <person name="Mitros T."/>
            <person name="Poliakov A."/>
            <person name="Schmutz J."/>
            <person name="Spannagl M."/>
            <person name="Tang H."/>
            <person name="Wang X."/>
            <person name="Wicker T."/>
            <person name="Bharti A.K."/>
            <person name="Chapman J."/>
            <person name="Feltus F.A."/>
            <person name="Gowik U."/>
            <person name="Grigoriev I.V."/>
            <person name="Lyons E."/>
            <person name="Maher C.A."/>
            <person name="Martis M."/>
            <person name="Narechania A."/>
            <person name="Otillar R.P."/>
            <person name="Penning B.W."/>
            <person name="Salamov A.A."/>
            <person name="Wang Y."/>
            <person name="Zhang L."/>
            <person name="Carpita N.C."/>
            <person name="Freeling M."/>
            <person name="Gingle A.R."/>
            <person name="Hash C.T."/>
            <person name="Keller B."/>
            <person name="Klein P."/>
            <person name="Kresovich S."/>
            <person name="McCann M.C."/>
            <person name="Ming R."/>
            <person name="Peterson D.G."/>
            <person name="Mehboob-ur-Rahman"/>
            <person name="Ware D."/>
            <person name="Westhoff P."/>
            <person name="Mayer K.F."/>
            <person name="Messing J."/>
            <person name="Rokhsar D.S."/>
        </authorList>
    </citation>
    <scope>NUCLEOTIDE SEQUENCE [LARGE SCALE GENOMIC DNA]</scope>
    <source>
        <strain evidence="3">cv. BTx623</strain>
    </source>
</reference>
<dbReference type="EMBL" id="CM000768">
    <property type="protein sequence ID" value="KXG22738.1"/>
    <property type="molecule type" value="Genomic_DNA"/>
</dbReference>
<dbReference type="Proteomes" id="UP000000768">
    <property type="component" value="Chromosome 9"/>
</dbReference>
<dbReference type="AlphaFoldDB" id="A0A1B6PAS6"/>
<reference evidence="3" key="2">
    <citation type="journal article" date="2018" name="Plant J.">
        <title>The Sorghum bicolor reference genome: improved assembly, gene annotations, a transcriptome atlas, and signatures of genome organization.</title>
        <authorList>
            <person name="McCormick R.F."/>
            <person name="Truong S.K."/>
            <person name="Sreedasyam A."/>
            <person name="Jenkins J."/>
            <person name="Shu S."/>
            <person name="Sims D."/>
            <person name="Kennedy M."/>
            <person name="Amirebrahimi M."/>
            <person name="Weers B.D."/>
            <person name="McKinley B."/>
            <person name="Mattison A."/>
            <person name="Morishige D.T."/>
            <person name="Grimwood J."/>
            <person name="Schmutz J."/>
            <person name="Mullet J.E."/>
        </authorList>
    </citation>
    <scope>NUCLEOTIDE SEQUENCE [LARGE SCALE GENOMIC DNA]</scope>
    <source>
        <strain evidence="3">cv. BTx623</strain>
    </source>
</reference>
<accession>A0A1B6PAS6</accession>
<organism evidence="2 3">
    <name type="scientific">Sorghum bicolor</name>
    <name type="common">Sorghum</name>
    <name type="synonym">Sorghum vulgare</name>
    <dbReference type="NCBI Taxonomy" id="4558"/>
    <lineage>
        <taxon>Eukaryota</taxon>
        <taxon>Viridiplantae</taxon>
        <taxon>Streptophyta</taxon>
        <taxon>Embryophyta</taxon>
        <taxon>Tracheophyta</taxon>
        <taxon>Spermatophyta</taxon>
        <taxon>Magnoliopsida</taxon>
        <taxon>Liliopsida</taxon>
        <taxon>Poales</taxon>
        <taxon>Poaceae</taxon>
        <taxon>PACMAD clade</taxon>
        <taxon>Panicoideae</taxon>
        <taxon>Andropogonodae</taxon>
        <taxon>Andropogoneae</taxon>
        <taxon>Sorghinae</taxon>
        <taxon>Sorghum</taxon>
    </lineage>
</organism>
<feature type="compositionally biased region" description="Basic and acidic residues" evidence="1">
    <location>
        <begin position="60"/>
        <end position="72"/>
    </location>
</feature>
<dbReference type="InParanoid" id="A0A1B6PAS6"/>
<protein>
    <submittedName>
        <fullName evidence="2">Uncharacterized protein</fullName>
    </submittedName>
</protein>
<sequence length="86" mass="8956">MGVEGTVGSTIGEGRCRPDLLAAMASRLYRPGACKRGGEEESARVGGEEDLGGTLSRRLKMTEKGTGEESNCRRGVPSRGCLRAGG</sequence>
<evidence type="ECO:0000313" key="3">
    <source>
        <dbReference type="Proteomes" id="UP000000768"/>
    </source>
</evidence>
<feature type="region of interest" description="Disordered" evidence="1">
    <location>
        <begin position="33"/>
        <end position="86"/>
    </location>
</feature>
<evidence type="ECO:0000313" key="2">
    <source>
        <dbReference type="EMBL" id="KXG22738.1"/>
    </source>
</evidence>
<evidence type="ECO:0000256" key="1">
    <source>
        <dbReference type="SAM" id="MobiDB-lite"/>
    </source>
</evidence>
<gene>
    <name evidence="2" type="ORF">SORBI_3009G260800</name>
</gene>
<proteinExistence type="predicted"/>
<name>A0A1B6PAS6_SORBI</name>